<evidence type="ECO:0000256" key="2">
    <source>
        <dbReference type="ARBA" id="ARBA00006997"/>
    </source>
</evidence>
<dbReference type="GO" id="GO:0005524">
    <property type="term" value="F:ATP binding"/>
    <property type="evidence" value="ECO:0007669"/>
    <property type="project" value="UniProtKB-UniRule"/>
</dbReference>
<dbReference type="PANTHER" id="PTHR21087:SF16">
    <property type="entry name" value="SHIKIMATE KINASE 1, CHLOROPLASTIC"/>
    <property type="match status" value="1"/>
</dbReference>
<evidence type="ECO:0000256" key="9">
    <source>
        <dbReference type="ARBA" id="ARBA00023141"/>
    </source>
</evidence>
<dbReference type="CDD" id="cd00464">
    <property type="entry name" value="SK"/>
    <property type="match status" value="1"/>
</dbReference>
<evidence type="ECO:0000256" key="7">
    <source>
        <dbReference type="ARBA" id="ARBA00022777"/>
    </source>
</evidence>
<dbReference type="GO" id="GO:0009073">
    <property type="term" value="P:aromatic amino acid family biosynthetic process"/>
    <property type="evidence" value="ECO:0007669"/>
    <property type="project" value="UniProtKB-KW"/>
</dbReference>
<dbReference type="AlphaFoldDB" id="A0A7C4QP64"/>
<keyword evidence="5 11" id="KW-0808">Transferase</keyword>
<evidence type="ECO:0000256" key="1">
    <source>
        <dbReference type="ARBA" id="ARBA00004842"/>
    </source>
</evidence>
<dbReference type="UniPathway" id="UPA00053">
    <property type="reaction ID" value="UER00088"/>
</dbReference>
<dbReference type="SUPFAM" id="SSF52540">
    <property type="entry name" value="P-loop containing nucleoside triphosphate hydrolases"/>
    <property type="match status" value="1"/>
</dbReference>
<keyword evidence="11" id="KW-0479">Metal-binding</keyword>
<comment type="cofactor">
    <cofactor evidence="11">
        <name>Mg(2+)</name>
        <dbReference type="ChEBI" id="CHEBI:18420"/>
    </cofactor>
    <text evidence="11">Binds 1 Mg(2+) ion per subunit.</text>
</comment>
<dbReference type="GO" id="GO:0005829">
    <property type="term" value="C:cytosol"/>
    <property type="evidence" value="ECO:0007669"/>
    <property type="project" value="TreeGrafter"/>
</dbReference>
<comment type="function">
    <text evidence="11">Catalyzes the specific phosphorylation of the 3-hydroxyl group of shikimic acid using ATP as a cosubstrate.</text>
</comment>
<comment type="similarity">
    <text evidence="2 11">Belongs to the shikimate kinase family.</text>
</comment>
<dbReference type="InterPro" id="IPR000623">
    <property type="entry name" value="Shikimate_kinase/TSH1"/>
</dbReference>
<dbReference type="Pfam" id="PF01202">
    <property type="entry name" value="SKI"/>
    <property type="match status" value="1"/>
</dbReference>
<dbReference type="InterPro" id="IPR031322">
    <property type="entry name" value="Shikimate/glucono_kinase"/>
</dbReference>
<dbReference type="PANTHER" id="PTHR21087">
    <property type="entry name" value="SHIKIMATE KINASE"/>
    <property type="match status" value="1"/>
</dbReference>
<dbReference type="InterPro" id="IPR023000">
    <property type="entry name" value="Shikimate_kinase_CS"/>
</dbReference>
<evidence type="ECO:0000256" key="5">
    <source>
        <dbReference type="ARBA" id="ARBA00022679"/>
    </source>
</evidence>
<accession>A0A7C4QP64</accession>
<dbReference type="InterPro" id="IPR027417">
    <property type="entry name" value="P-loop_NTPase"/>
</dbReference>
<protein>
    <recommendedName>
        <fullName evidence="3 11">Shikimate kinase</fullName>
        <shortName evidence="11">SK</shortName>
        <ecNumber evidence="3 11">2.7.1.71</ecNumber>
    </recommendedName>
</protein>
<dbReference type="GO" id="GO:0004765">
    <property type="term" value="F:shikimate kinase activity"/>
    <property type="evidence" value="ECO:0007669"/>
    <property type="project" value="UniProtKB-UniRule"/>
</dbReference>
<dbReference type="GO" id="GO:0008652">
    <property type="term" value="P:amino acid biosynthetic process"/>
    <property type="evidence" value="ECO:0007669"/>
    <property type="project" value="UniProtKB-KW"/>
</dbReference>
<dbReference type="PROSITE" id="PS01128">
    <property type="entry name" value="SHIKIMATE_KINASE"/>
    <property type="match status" value="1"/>
</dbReference>
<comment type="subunit">
    <text evidence="11">Monomer.</text>
</comment>
<dbReference type="PRINTS" id="PR01100">
    <property type="entry name" value="SHIKIMTKNASE"/>
</dbReference>
<comment type="pathway">
    <text evidence="1 11">Metabolic intermediate biosynthesis; chorismate biosynthesis; chorismate from D-erythrose 4-phosphate and phosphoenolpyruvate: step 5/7.</text>
</comment>
<feature type="binding site" evidence="11">
    <location>
        <begin position="10"/>
        <end position="15"/>
    </location>
    <ligand>
        <name>ATP</name>
        <dbReference type="ChEBI" id="CHEBI:30616"/>
    </ligand>
</feature>
<proteinExistence type="inferred from homology"/>
<dbReference type="Gene3D" id="3.40.50.300">
    <property type="entry name" value="P-loop containing nucleotide triphosphate hydrolases"/>
    <property type="match status" value="1"/>
</dbReference>
<keyword evidence="7 11" id="KW-0418">Kinase</keyword>
<feature type="binding site" evidence="11">
    <location>
        <position position="56"/>
    </location>
    <ligand>
        <name>substrate</name>
    </ligand>
</feature>
<dbReference type="GO" id="GO:0000287">
    <property type="term" value="F:magnesium ion binding"/>
    <property type="evidence" value="ECO:0007669"/>
    <property type="project" value="UniProtKB-UniRule"/>
</dbReference>
<dbReference type="GO" id="GO:0009423">
    <property type="term" value="P:chorismate biosynthetic process"/>
    <property type="evidence" value="ECO:0007669"/>
    <property type="project" value="UniProtKB-UniRule"/>
</dbReference>
<evidence type="ECO:0000256" key="8">
    <source>
        <dbReference type="ARBA" id="ARBA00022840"/>
    </source>
</evidence>
<comment type="subcellular location">
    <subcellularLocation>
        <location evidence="11">Cytoplasm</location>
    </subcellularLocation>
</comment>
<dbReference type="HAMAP" id="MF_00109">
    <property type="entry name" value="Shikimate_kinase"/>
    <property type="match status" value="1"/>
</dbReference>
<sequence length="185" mass="20255">MVITLIGYRGSGKTAAAERLAASLGWEWIDADAELERRAGRTIAEIFAADGEAEFRRRERELLRELLQRARLVLSAGGGAVLHAETRREMREAGPVIWLQADVETLARRMAADPTTRDRRPQLTNLGGLAEIQAVLAVREPLYRETAALTVDTSTRSVEEVVEEILAGLRARGFPSRAPALGGPT</sequence>
<evidence type="ECO:0000256" key="10">
    <source>
        <dbReference type="ARBA" id="ARBA00048567"/>
    </source>
</evidence>
<reference evidence="12" key="1">
    <citation type="journal article" date="2020" name="mSystems">
        <title>Genome- and Community-Level Interaction Insights into Carbon Utilization and Element Cycling Functions of Hydrothermarchaeota in Hydrothermal Sediment.</title>
        <authorList>
            <person name="Zhou Z."/>
            <person name="Liu Y."/>
            <person name="Xu W."/>
            <person name="Pan J."/>
            <person name="Luo Z.H."/>
            <person name="Li M."/>
        </authorList>
    </citation>
    <scope>NUCLEOTIDE SEQUENCE [LARGE SCALE GENOMIC DNA]</scope>
    <source>
        <strain evidence="12">SpSt-508</strain>
    </source>
</reference>
<feature type="binding site" evidence="11">
    <location>
        <position position="139"/>
    </location>
    <ligand>
        <name>substrate</name>
    </ligand>
</feature>
<keyword evidence="9 11" id="KW-0057">Aromatic amino acid biosynthesis</keyword>
<evidence type="ECO:0000256" key="6">
    <source>
        <dbReference type="ARBA" id="ARBA00022741"/>
    </source>
</evidence>
<comment type="caution">
    <text evidence="12">The sequence shown here is derived from an EMBL/GenBank/DDBJ whole genome shotgun (WGS) entry which is preliminary data.</text>
</comment>
<name>A0A7C4QP64_9PLAN</name>
<feature type="binding site" evidence="11">
    <location>
        <position position="32"/>
    </location>
    <ligand>
        <name>substrate</name>
    </ligand>
</feature>
<evidence type="ECO:0000256" key="4">
    <source>
        <dbReference type="ARBA" id="ARBA00022605"/>
    </source>
</evidence>
<keyword evidence="6 11" id="KW-0547">Nucleotide-binding</keyword>
<feature type="binding site" evidence="11">
    <location>
        <position position="120"/>
    </location>
    <ligand>
        <name>ATP</name>
        <dbReference type="ChEBI" id="CHEBI:30616"/>
    </ligand>
</feature>
<evidence type="ECO:0000256" key="3">
    <source>
        <dbReference type="ARBA" id="ARBA00012154"/>
    </source>
</evidence>
<organism evidence="12">
    <name type="scientific">Schlesneria paludicola</name>
    <dbReference type="NCBI Taxonomy" id="360056"/>
    <lineage>
        <taxon>Bacteria</taxon>
        <taxon>Pseudomonadati</taxon>
        <taxon>Planctomycetota</taxon>
        <taxon>Planctomycetia</taxon>
        <taxon>Planctomycetales</taxon>
        <taxon>Planctomycetaceae</taxon>
        <taxon>Schlesneria</taxon>
    </lineage>
</organism>
<feature type="binding site" evidence="11">
    <location>
        <position position="156"/>
    </location>
    <ligand>
        <name>ATP</name>
        <dbReference type="ChEBI" id="CHEBI:30616"/>
    </ligand>
</feature>
<dbReference type="EMBL" id="DSVQ01000016">
    <property type="protein sequence ID" value="HGT40027.1"/>
    <property type="molecule type" value="Genomic_DNA"/>
</dbReference>
<feature type="binding site" evidence="11">
    <location>
        <position position="78"/>
    </location>
    <ligand>
        <name>substrate</name>
    </ligand>
</feature>
<dbReference type="EC" id="2.7.1.71" evidence="3 11"/>
<evidence type="ECO:0000256" key="11">
    <source>
        <dbReference type="HAMAP-Rule" id="MF_00109"/>
    </source>
</evidence>
<keyword evidence="11" id="KW-0460">Magnesium</keyword>
<evidence type="ECO:0000313" key="12">
    <source>
        <dbReference type="EMBL" id="HGT40027.1"/>
    </source>
</evidence>
<keyword evidence="4 11" id="KW-0028">Amino-acid biosynthesis</keyword>
<keyword evidence="11" id="KW-0963">Cytoplasm</keyword>
<comment type="catalytic activity">
    <reaction evidence="10 11">
        <text>shikimate + ATP = 3-phosphoshikimate + ADP + H(+)</text>
        <dbReference type="Rhea" id="RHEA:13121"/>
        <dbReference type="ChEBI" id="CHEBI:15378"/>
        <dbReference type="ChEBI" id="CHEBI:30616"/>
        <dbReference type="ChEBI" id="CHEBI:36208"/>
        <dbReference type="ChEBI" id="CHEBI:145989"/>
        <dbReference type="ChEBI" id="CHEBI:456216"/>
        <dbReference type="EC" id="2.7.1.71"/>
    </reaction>
</comment>
<keyword evidence="8 11" id="KW-0067">ATP-binding</keyword>
<feature type="binding site" evidence="11">
    <location>
        <position position="14"/>
    </location>
    <ligand>
        <name>Mg(2+)</name>
        <dbReference type="ChEBI" id="CHEBI:18420"/>
    </ligand>
</feature>
<gene>
    <name evidence="11" type="primary">aroK</name>
    <name evidence="12" type="ORF">ENS64_12320</name>
</gene>